<dbReference type="GO" id="GO:0005886">
    <property type="term" value="C:plasma membrane"/>
    <property type="evidence" value="ECO:0007669"/>
    <property type="project" value="UniProtKB-SubCell"/>
</dbReference>
<feature type="transmembrane region" description="Helical" evidence="8">
    <location>
        <begin position="65"/>
        <end position="86"/>
    </location>
</feature>
<comment type="similarity">
    <text evidence="2">Belongs to the binding-protein-dependent transport system permease family. FecCD subfamily.</text>
</comment>
<keyword evidence="4" id="KW-1003">Cell membrane</keyword>
<evidence type="ECO:0000256" key="8">
    <source>
        <dbReference type="SAM" id="Phobius"/>
    </source>
</evidence>
<keyword evidence="6 8" id="KW-1133">Transmembrane helix</keyword>
<reference evidence="9 10" key="1">
    <citation type="journal article" date="2012" name="Int. J. Syst. Evol. Microbiol.">
        <title>Flammeovirga pacifica sp. nov., isolated from deep-sea sediment.</title>
        <authorList>
            <person name="Xu H."/>
            <person name="Fu Y."/>
            <person name="Yang N."/>
            <person name="Ding Z."/>
            <person name="Lai Q."/>
            <person name="Zeng R."/>
        </authorList>
    </citation>
    <scope>NUCLEOTIDE SEQUENCE [LARGE SCALE GENOMIC DNA]</scope>
    <source>
        <strain evidence="10">DSM 24597 / LMG 26175 / WPAGA1</strain>
    </source>
</reference>
<dbReference type="EMBL" id="JRYR02000001">
    <property type="protein sequence ID" value="OHX65362.1"/>
    <property type="molecule type" value="Genomic_DNA"/>
</dbReference>
<evidence type="ECO:0000256" key="1">
    <source>
        <dbReference type="ARBA" id="ARBA00004651"/>
    </source>
</evidence>
<feature type="transmembrane region" description="Helical" evidence="8">
    <location>
        <begin position="248"/>
        <end position="271"/>
    </location>
</feature>
<dbReference type="Proteomes" id="UP000179797">
    <property type="component" value="Unassembled WGS sequence"/>
</dbReference>
<keyword evidence="7 8" id="KW-0472">Membrane</keyword>
<sequence length="344" mass="36020">MIEKTKSIPFRIAFLGLAIIPFFLLNISIGSSEISLSSIINAVIHPSEETNGIYTIFSLIRLPKAIVAVLAGVALSISGLLMQALFRNPMAGPSVLGINSGASLGVAFVSLSAGLGIGTSAYLQSYGAWLTILASSIGAGLVMMIILIIAHNLKDNIALLIVGIMVGALASSLVGVAQYFSSPDALQEYILWTFGSLGGIVYDQIIVMMIIIFVGIIISVTLCKSMNLMILGEHYAISMGLSLKRYRFLTILAASLLAGSVTGFCGPIGFIGIAAPHLARVLVRTSDHFKLLPLSAFIGAIAMLGCDTISHISESGIVLPINSITSLIGAPIVILAMLKGRKSS</sequence>
<evidence type="ECO:0000256" key="3">
    <source>
        <dbReference type="ARBA" id="ARBA00022448"/>
    </source>
</evidence>
<dbReference type="RefSeq" id="WP_044223946.1">
    <property type="nucleotide sequence ID" value="NZ_JRYR02000001.1"/>
</dbReference>
<dbReference type="Gene3D" id="1.10.3470.10">
    <property type="entry name" value="ABC transporter involved in vitamin B12 uptake, BtuC"/>
    <property type="match status" value="1"/>
</dbReference>
<feature type="transmembrane region" description="Helical" evidence="8">
    <location>
        <begin position="129"/>
        <end position="150"/>
    </location>
</feature>
<keyword evidence="3" id="KW-0813">Transport</keyword>
<dbReference type="InterPro" id="IPR000522">
    <property type="entry name" value="ABC_transptr_permease_BtuC"/>
</dbReference>
<evidence type="ECO:0000256" key="5">
    <source>
        <dbReference type="ARBA" id="ARBA00022692"/>
    </source>
</evidence>
<dbReference type="PANTHER" id="PTHR30472">
    <property type="entry name" value="FERRIC ENTEROBACTIN TRANSPORT SYSTEM PERMEASE PROTEIN"/>
    <property type="match status" value="1"/>
</dbReference>
<feature type="transmembrane region" description="Helical" evidence="8">
    <location>
        <begin position="317"/>
        <end position="338"/>
    </location>
</feature>
<keyword evidence="5 8" id="KW-0812">Transmembrane</keyword>
<dbReference type="CDD" id="cd06550">
    <property type="entry name" value="TM_ABC_iron-siderophores_like"/>
    <property type="match status" value="1"/>
</dbReference>
<evidence type="ECO:0000256" key="2">
    <source>
        <dbReference type="ARBA" id="ARBA00007935"/>
    </source>
</evidence>
<dbReference type="InterPro" id="IPR037294">
    <property type="entry name" value="ABC_BtuC-like"/>
</dbReference>
<comment type="subcellular location">
    <subcellularLocation>
        <location evidence="1">Cell membrane</location>
        <topology evidence="1">Multi-pass membrane protein</topology>
    </subcellularLocation>
</comment>
<evidence type="ECO:0000313" key="9">
    <source>
        <dbReference type="EMBL" id="OHX65362.1"/>
    </source>
</evidence>
<feature type="transmembrane region" description="Helical" evidence="8">
    <location>
        <begin position="12"/>
        <end position="29"/>
    </location>
</feature>
<proteinExistence type="inferred from homology"/>
<feature type="transmembrane region" description="Helical" evidence="8">
    <location>
        <begin position="157"/>
        <end position="180"/>
    </location>
</feature>
<evidence type="ECO:0000256" key="6">
    <source>
        <dbReference type="ARBA" id="ARBA00022989"/>
    </source>
</evidence>
<accession>A0A1S1YWG3</accession>
<evidence type="ECO:0008006" key="11">
    <source>
        <dbReference type="Google" id="ProtNLM"/>
    </source>
</evidence>
<gene>
    <name evidence="9" type="ORF">NH26_02850</name>
</gene>
<evidence type="ECO:0000256" key="7">
    <source>
        <dbReference type="ARBA" id="ARBA00023136"/>
    </source>
</evidence>
<comment type="caution">
    <text evidence="9">The sequence shown here is derived from an EMBL/GenBank/DDBJ whole genome shotgun (WGS) entry which is preliminary data.</text>
</comment>
<dbReference type="STRING" id="915059.NH26_02850"/>
<dbReference type="OrthoDB" id="9811721at2"/>
<keyword evidence="10" id="KW-1185">Reference proteome</keyword>
<feature type="transmembrane region" description="Helical" evidence="8">
    <location>
        <begin position="200"/>
        <end position="223"/>
    </location>
</feature>
<feature type="transmembrane region" description="Helical" evidence="8">
    <location>
        <begin position="98"/>
        <end position="123"/>
    </location>
</feature>
<dbReference type="GO" id="GO:0033214">
    <property type="term" value="P:siderophore-iron import into cell"/>
    <property type="evidence" value="ECO:0007669"/>
    <property type="project" value="TreeGrafter"/>
</dbReference>
<organism evidence="9 10">
    <name type="scientific">Flammeovirga pacifica</name>
    <dbReference type="NCBI Taxonomy" id="915059"/>
    <lineage>
        <taxon>Bacteria</taxon>
        <taxon>Pseudomonadati</taxon>
        <taxon>Bacteroidota</taxon>
        <taxon>Cytophagia</taxon>
        <taxon>Cytophagales</taxon>
        <taxon>Flammeovirgaceae</taxon>
        <taxon>Flammeovirga</taxon>
    </lineage>
</organism>
<evidence type="ECO:0000313" key="10">
    <source>
        <dbReference type="Proteomes" id="UP000179797"/>
    </source>
</evidence>
<dbReference type="PANTHER" id="PTHR30472:SF41">
    <property type="entry name" value="TRANSPORT SYSTEM PERMEASE PROTEIN"/>
    <property type="match status" value="1"/>
</dbReference>
<dbReference type="Pfam" id="PF01032">
    <property type="entry name" value="FecCD"/>
    <property type="match status" value="1"/>
</dbReference>
<name>A0A1S1YWG3_FLAPC</name>
<protein>
    <recommendedName>
        <fullName evidence="11">Iron ABC transporter</fullName>
    </recommendedName>
</protein>
<evidence type="ECO:0000256" key="4">
    <source>
        <dbReference type="ARBA" id="ARBA00022475"/>
    </source>
</evidence>
<dbReference type="GO" id="GO:0022857">
    <property type="term" value="F:transmembrane transporter activity"/>
    <property type="evidence" value="ECO:0007669"/>
    <property type="project" value="InterPro"/>
</dbReference>
<dbReference type="AlphaFoldDB" id="A0A1S1YWG3"/>
<dbReference type="SUPFAM" id="SSF81345">
    <property type="entry name" value="ABC transporter involved in vitamin B12 uptake, BtuC"/>
    <property type="match status" value="1"/>
</dbReference>